<comment type="caution">
    <text evidence="5">The sequence shown here is derived from an EMBL/GenBank/DDBJ whole genome shotgun (WGS) entry which is preliminary data.</text>
</comment>
<dbReference type="AlphaFoldDB" id="A0A7W0CQ22"/>
<dbReference type="InterPro" id="IPR036390">
    <property type="entry name" value="WH_DNA-bd_sf"/>
</dbReference>
<accession>A0A7W0CQ22</accession>
<dbReference type="EMBL" id="JACDUR010000006">
    <property type="protein sequence ID" value="MBA2895094.1"/>
    <property type="molecule type" value="Genomic_DNA"/>
</dbReference>
<keyword evidence="2 5" id="KW-0238">DNA-binding</keyword>
<keyword evidence="6" id="KW-1185">Reference proteome</keyword>
<dbReference type="PRINTS" id="PR00035">
    <property type="entry name" value="HTHGNTR"/>
</dbReference>
<dbReference type="PANTHER" id="PTHR44846">
    <property type="entry name" value="MANNOSYL-D-GLYCERATE TRANSPORT/METABOLISM SYSTEM REPRESSOR MNGR-RELATED"/>
    <property type="match status" value="1"/>
</dbReference>
<dbReference type="PROSITE" id="PS50949">
    <property type="entry name" value="HTH_GNTR"/>
    <property type="match status" value="1"/>
</dbReference>
<dbReference type="InterPro" id="IPR036388">
    <property type="entry name" value="WH-like_DNA-bd_sf"/>
</dbReference>
<evidence type="ECO:0000259" key="4">
    <source>
        <dbReference type="PROSITE" id="PS50949"/>
    </source>
</evidence>
<evidence type="ECO:0000313" key="5">
    <source>
        <dbReference type="EMBL" id="MBA2895094.1"/>
    </source>
</evidence>
<gene>
    <name evidence="5" type="ORF">HNR30_006466</name>
</gene>
<dbReference type="GO" id="GO:0045892">
    <property type="term" value="P:negative regulation of DNA-templated transcription"/>
    <property type="evidence" value="ECO:0007669"/>
    <property type="project" value="TreeGrafter"/>
</dbReference>
<dbReference type="Proteomes" id="UP000530928">
    <property type="component" value="Unassembled WGS sequence"/>
</dbReference>
<dbReference type="InterPro" id="IPR000524">
    <property type="entry name" value="Tscrpt_reg_HTH_GntR"/>
</dbReference>
<keyword evidence="3" id="KW-0804">Transcription</keyword>
<protein>
    <submittedName>
        <fullName evidence="5">DNA-binding GntR family transcriptional regulator</fullName>
    </submittedName>
</protein>
<dbReference type="InterPro" id="IPR050679">
    <property type="entry name" value="Bact_HTH_transcr_reg"/>
</dbReference>
<evidence type="ECO:0000313" key="6">
    <source>
        <dbReference type="Proteomes" id="UP000530928"/>
    </source>
</evidence>
<keyword evidence="1" id="KW-0805">Transcription regulation</keyword>
<dbReference type="SMART" id="SM00345">
    <property type="entry name" value="HTH_GNTR"/>
    <property type="match status" value="1"/>
</dbReference>
<dbReference type="RefSeq" id="WP_181613790.1">
    <property type="nucleotide sequence ID" value="NZ_BAABAM010000004.1"/>
</dbReference>
<evidence type="ECO:0000256" key="1">
    <source>
        <dbReference type="ARBA" id="ARBA00023015"/>
    </source>
</evidence>
<dbReference type="Pfam" id="PF00392">
    <property type="entry name" value="GntR"/>
    <property type="match status" value="1"/>
</dbReference>
<sequence>MRSWRRLRTRIREWVTSGKFAPGDKLPSERTLLDEFGMGRTTVRLVLNRLADAGRISAQHGRGYFVNEPRS</sequence>
<organism evidence="5 6">
    <name type="scientific">Nonomuraea soli</name>
    <dbReference type="NCBI Taxonomy" id="1032476"/>
    <lineage>
        <taxon>Bacteria</taxon>
        <taxon>Bacillati</taxon>
        <taxon>Actinomycetota</taxon>
        <taxon>Actinomycetes</taxon>
        <taxon>Streptosporangiales</taxon>
        <taxon>Streptosporangiaceae</taxon>
        <taxon>Nonomuraea</taxon>
    </lineage>
</organism>
<dbReference type="GO" id="GO:0003700">
    <property type="term" value="F:DNA-binding transcription factor activity"/>
    <property type="evidence" value="ECO:0007669"/>
    <property type="project" value="InterPro"/>
</dbReference>
<evidence type="ECO:0000256" key="3">
    <source>
        <dbReference type="ARBA" id="ARBA00023163"/>
    </source>
</evidence>
<dbReference type="CDD" id="cd07377">
    <property type="entry name" value="WHTH_GntR"/>
    <property type="match status" value="1"/>
</dbReference>
<dbReference type="Gene3D" id="1.10.10.10">
    <property type="entry name" value="Winged helix-like DNA-binding domain superfamily/Winged helix DNA-binding domain"/>
    <property type="match status" value="1"/>
</dbReference>
<dbReference type="PANTHER" id="PTHR44846:SF1">
    <property type="entry name" value="MANNOSYL-D-GLYCERATE TRANSPORT_METABOLISM SYSTEM REPRESSOR MNGR-RELATED"/>
    <property type="match status" value="1"/>
</dbReference>
<reference evidence="5 6" key="1">
    <citation type="submission" date="2020-07" db="EMBL/GenBank/DDBJ databases">
        <title>Genomic Encyclopedia of Type Strains, Phase IV (KMG-IV): sequencing the most valuable type-strain genomes for metagenomic binning, comparative biology and taxonomic classification.</title>
        <authorList>
            <person name="Goeker M."/>
        </authorList>
    </citation>
    <scope>NUCLEOTIDE SEQUENCE [LARGE SCALE GENOMIC DNA]</scope>
    <source>
        <strain evidence="5 6">DSM 45533</strain>
    </source>
</reference>
<proteinExistence type="predicted"/>
<dbReference type="SUPFAM" id="SSF46785">
    <property type="entry name" value="Winged helix' DNA-binding domain"/>
    <property type="match status" value="1"/>
</dbReference>
<evidence type="ECO:0000256" key="2">
    <source>
        <dbReference type="ARBA" id="ARBA00023125"/>
    </source>
</evidence>
<name>A0A7W0CQ22_9ACTN</name>
<feature type="domain" description="HTH gntR-type" evidence="4">
    <location>
        <begin position="1"/>
        <end position="69"/>
    </location>
</feature>
<dbReference type="GO" id="GO:0003677">
    <property type="term" value="F:DNA binding"/>
    <property type="evidence" value="ECO:0007669"/>
    <property type="project" value="UniProtKB-KW"/>
</dbReference>